<dbReference type="EMBL" id="UGNX01000001">
    <property type="protein sequence ID" value="STX33454.1"/>
    <property type="molecule type" value="Genomic_DNA"/>
</dbReference>
<evidence type="ECO:0000313" key="5">
    <source>
        <dbReference type="Proteomes" id="UP000255316"/>
    </source>
</evidence>
<reference evidence="3 5" key="2">
    <citation type="submission" date="2018-06" db="EMBL/GenBank/DDBJ databases">
        <authorList>
            <consortium name="Pathogen Informatics"/>
            <person name="Doyle S."/>
        </authorList>
    </citation>
    <scope>NUCLEOTIDE SEQUENCE [LARGE SCALE GENOMIC DNA]</scope>
    <source>
        <strain evidence="3 5">NCTC12438</strain>
    </source>
</reference>
<dbReference type="Proteomes" id="UP000255316">
    <property type="component" value="Unassembled WGS sequence"/>
</dbReference>
<sequence length="121" mass="13931">MSESELITILILFHLSHYRTFKDFYMRCVLEDLSTYFPKALSYPHFVALTGRVLEPLTTYVLSKAGEQTNLYYVDSTKLVACHNKRISGHRVFKGIAARGYSSVGYFLALNSIWQLIIKEN</sequence>
<feature type="domain" description="Transposase DDE" evidence="1">
    <location>
        <begin position="66"/>
        <end position="109"/>
    </location>
</feature>
<dbReference type="OrthoDB" id="5620529at2"/>
<dbReference type="EMBL" id="LNXX01000007">
    <property type="protein sequence ID" value="KTC92242.1"/>
    <property type="molecule type" value="Genomic_DNA"/>
</dbReference>
<dbReference type="Pfam" id="PF13612">
    <property type="entry name" value="DDE_Tnp_1_3"/>
    <property type="match status" value="1"/>
</dbReference>
<protein>
    <submittedName>
        <fullName evidence="3">Membrane-associated, metal-dependent hydrolase</fullName>
    </submittedName>
</protein>
<dbReference type="AlphaFoldDB" id="A0A378IN09"/>
<name>A0A378IN09_9GAMM</name>
<evidence type="ECO:0000259" key="1">
    <source>
        <dbReference type="Pfam" id="PF13612"/>
    </source>
</evidence>
<accession>A0A378IN09</accession>
<evidence type="ECO:0000313" key="4">
    <source>
        <dbReference type="Proteomes" id="UP000054854"/>
    </source>
</evidence>
<gene>
    <name evidence="2" type="ORF">Lcin_1021</name>
    <name evidence="3" type="ORF">NCTC12438_00025</name>
</gene>
<dbReference type="Proteomes" id="UP000054854">
    <property type="component" value="Unassembled WGS sequence"/>
</dbReference>
<proteinExistence type="predicted"/>
<organism evidence="3 5">
    <name type="scientific">Legionella cincinnatiensis</name>
    <dbReference type="NCBI Taxonomy" id="28085"/>
    <lineage>
        <taxon>Bacteria</taxon>
        <taxon>Pseudomonadati</taxon>
        <taxon>Pseudomonadota</taxon>
        <taxon>Gammaproteobacteria</taxon>
        <taxon>Legionellales</taxon>
        <taxon>Legionellaceae</taxon>
        <taxon>Legionella</taxon>
    </lineage>
</organism>
<evidence type="ECO:0000313" key="3">
    <source>
        <dbReference type="EMBL" id="STX33454.1"/>
    </source>
</evidence>
<dbReference type="GO" id="GO:0016787">
    <property type="term" value="F:hydrolase activity"/>
    <property type="evidence" value="ECO:0007669"/>
    <property type="project" value="UniProtKB-KW"/>
</dbReference>
<dbReference type="InterPro" id="IPR025668">
    <property type="entry name" value="Tnp_DDE_dom"/>
</dbReference>
<evidence type="ECO:0000313" key="2">
    <source>
        <dbReference type="EMBL" id="KTC92242.1"/>
    </source>
</evidence>
<keyword evidence="4" id="KW-1185">Reference proteome</keyword>
<reference evidence="2 4" key="1">
    <citation type="submission" date="2015-11" db="EMBL/GenBank/DDBJ databases">
        <title>Genomic analysis of 38 Legionella species identifies large and diverse effector repertoires.</title>
        <authorList>
            <person name="Burstein D."/>
            <person name="Amaro F."/>
            <person name="Zusman T."/>
            <person name="Lifshitz Z."/>
            <person name="Cohen O."/>
            <person name="Gilbert J.A."/>
            <person name="Pupko T."/>
            <person name="Shuman H.A."/>
            <person name="Segal G."/>
        </authorList>
    </citation>
    <scope>NUCLEOTIDE SEQUENCE [LARGE SCALE GENOMIC DNA]</scope>
    <source>
        <strain evidence="2 4">CDC#72-OH-14</strain>
    </source>
</reference>
<keyword evidence="3" id="KW-0378">Hydrolase</keyword>
<dbReference type="STRING" id="28085.Lcin_1021"/>